<organism evidence="1">
    <name type="scientific">marine sediment metagenome</name>
    <dbReference type="NCBI Taxonomy" id="412755"/>
    <lineage>
        <taxon>unclassified sequences</taxon>
        <taxon>metagenomes</taxon>
        <taxon>ecological metagenomes</taxon>
    </lineage>
</organism>
<feature type="non-terminal residue" evidence="1">
    <location>
        <position position="71"/>
    </location>
</feature>
<gene>
    <name evidence="1" type="ORF">S12H4_05580</name>
</gene>
<protein>
    <submittedName>
        <fullName evidence="1">Uncharacterized protein</fullName>
    </submittedName>
</protein>
<sequence>MICKSAIDIAKKWVRVTSERTEDYEEGVNNPAKDWEKETLAAEGRYEAGIKDSIIRKAFGKGVKKVGTAKQ</sequence>
<dbReference type="AlphaFoldDB" id="X1Q8D7"/>
<accession>X1Q8D7</accession>
<name>X1Q8D7_9ZZZZ</name>
<dbReference type="EMBL" id="BARW01001864">
    <property type="protein sequence ID" value="GAI64762.1"/>
    <property type="molecule type" value="Genomic_DNA"/>
</dbReference>
<evidence type="ECO:0000313" key="1">
    <source>
        <dbReference type="EMBL" id="GAI64762.1"/>
    </source>
</evidence>
<comment type="caution">
    <text evidence="1">The sequence shown here is derived from an EMBL/GenBank/DDBJ whole genome shotgun (WGS) entry which is preliminary data.</text>
</comment>
<reference evidence="1" key="1">
    <citation type="journal article" date="2014" name="Front. Microbiol.">
        <title>High frequency of phylogenetically diverse reductive dehalogenase-homologous genes in deep subseafloor sedimentary metagenomes.</title>
        <authorList>
            <person name="Kawai M."/>
            <person name="Futagami T."/>
            <person name="Toyoda A."/>
            <person name="Takaki Y."/>
            <person name="Nishi S."/>
            <person name="Hori S."/>
            <person name="Arai W."/>
            <person name="Tsubouchi T."/>
            <person name="Morono Y."/>
            <person name="Uchiyama I."/>
            <person name="Ito T."/>
            <person name="Fujiyama A."/>
            <person name="Inagaki F."/>
            <person name="Takami H."/>
        </authorList>
    </citation>
    <scope>NUCLEOTIDE SEQUENCE</scope>
    <source>
        <strain evidence="1">Expedition CK06-06</strain>
    </source>
</reference>
<proteinExistence type="predicted"/>